<keyword evidence="9" id="KW-1185">Reference proteome</keyword>
<sequence>MDKKRSGNGGGSGAAGKRQRLIDGRRPSRFVFFAAGIWKDFPVEISAALCEAYRAGREIAEIFFASCHLAVFFAHMIQLNTGTGYRNSIGWFDSDGEFSSPIQPFEGPGSVDDVEKLLGGGKASLSARQGSSISTTDTDAACSAVEDEGGEVEDVTSSRSKLANLVVSSGGRLAKLEAGDPKLVDVKAAFLAGLGRLSVVADVTSVCKVRYDCPGGQARREAFETLSDLTAKVRGGDANLQQAWYGCSRNELLSVIKHGFGRPSVDSTYGVGIYLSPESLSRLSCRGADIDENGEQHVLLCRAILGKAELVRAGSKQFHPSSDLVDTGVDNLANPKRFIVWSTRMNTHILPLYVASFKFPRKWHGIMEASAKCSNSSEIKEKVIAPKQSSVTVPMLFSVLKPELSSSEMNIVVQDYLELKNAKISREEFLKRVRTLIGDEKLKKIQEQVFRSSVLCGFLICQSQNKLAEHQAHSAFSLKTLSSFCSFVLSLHHYMSMELPLLKWILLLNLLRTSAVGKMVIFSEPGRLDRSSSDALRAKFSEISATILPNSTYKAGKSFYGSVLPRNSSSDDAILINFHFYDEALCDPSFVATVPAAPGSSLLDKFAPVAREALELAAGSGYGSGVVILGQFQVGYTMQGSRLVGGADNCTKLSMSYNNSLDYCFGYRSVLQSHTPWNHLYSQCSLRSPNHKFLLQMQSDCNLVLTDTDSNVVLWASDTYLAGSGCYLALQEDMNLVIYDERHSAKWASGTSNSSLGPTQLILGSDGSSRIFRNDEPGTVIWKNKDKNKE</sequence>
<dbReference type="KEGG" id="smo:SELMODRAFT_447190"/>
<dbReference type="InterPro" id="IPR036426">
    <property type="entry name" value="Bulb-type_lectin_dom_sf"/>
</dbReference>
<dbReference type="SUPFAM" id="SSF51110">
    <property type="entry name" value="alpha-D-mannose-specific plant lectins"/>
    <property type="match status" value="1"/>
</dbReference>
<gene>
    <name evidence="8" type="ORF">SELMODRAFT_447190</name>
</gene>
<dbReference type="InterPro" id="IPR044964">
    <property type="entry name" value="RCD1/SRO1-5"/>
</dbReference>
<evidence type="ECO:0000256" key="2">
    <source>
        <dbReference type="ARBA" id="ARBA00022473"/>
    </source>
</evidence>
<dbReference type="eggNOG" id="ENOG502QSEQ">
    <property type="taxonomic scope" value="Eukaryota"/>
</dbReference>
<dbReference type="PANTHER" id="PTHR32263">
    <property type="entry name" value="INACTIVE POLY [ADP-RIBOSE] POLYMERASE SRO4-RELATED"/>
    <property type="match status" value="1"/>
</dbReference>
<dbReference type="HOGENOM" id="CLU_355428_0_0_1"/>
<dbReference type="Pfam" id="PF12174">
    <property type="entry name" value="RST"/>
    <property type="match status" value="1"/>
</dbReference>
<dbReference type="InterPro" id="IPR001480">
    <property type="entry name" value="Bulb-type_lectin_dom"/>
</dbReference>
<proteinExistence type="predicted"/>
<dbReference type="InterPro" id="IPR057823">
    <property type="entry name" value="WWE_RCD1"/>
</dbReference>
<name>D8SXI7_SELML</name>
<dbReference type="SUPFAM" id="SSF56399">
    <property type="entry name" value="ADP-ribosylation"/>
    <property type="match status" value="1"/>
</dbReference>
<dbReference type="AlphaFoldDB" id="D8SXI7"/>
<dbReference type="InterPro" id="IPR022003">
    <property type="entry name" value="RST"/>
</dbReference>
<evidence type="ECO:0000256" key="1">
    <source>
        <dbReference type="ARBA" id="ARBA00004123"/>
    </source>
</evidence>
<comment type="subcellular location">
    <subcellularLocation>
        <location evidence="1">Nucleus</location>
    </subcellularLocation>
</comment>
<evidence type="ECO:0000259" key="7">
    <source>
        <dbReference type="PROSITE" id="PS51879"/>
    </source>
</evidence>
<dbReference type="Gene3D" id="3.90.228.10">
    <property type="match status" value="1"/>
</dbReference>
<dbReference type="SMART" id="SM00108">
    <property type="entry name" value="B_lectin"/>
    <property type="match status" value="1"/>
</dbReference>
<dbReference type="EMBL" id="GL377651">
    <property type="protein sequence ID" value="EFJ10813.1"/>
    <property type="molecule type" value="Genomic_DNA"/>
</dbReference>
<keyword evidence="2" id="KW-0217">Developmental protein</keyword>
<dbReference type="InParanoid" id="D8SXI7"/>
<dbReference type="Proteomes" id="UP000001514">
    <property type="component" value="Unassembled WGS sequence"/>
</dbReference>
<feature type="domain" description="RST" evidence="7">
    <location>
        <begin position="384"/>
        <end position="455"/>
    </location>
</feature>
<keyword evidence="3" id="KW-0346">Stress response</keyword>
<dbReference type="InterPro" id="IPR012317">
    <property type="entry name" value="Poly(ADP-ribose)pol_cat_dom"/>
</dbReference>
<dbReference type="FunCoup" id="D8SXI7">
    <property type="interactions" value="3032"/>
</dbReference>
<evidence type="ECO:0000259" key="6">
    <source>
        <dbReference type="PROSITE" id="PS51059"/>
    </source>
</evidence>
<dbReference type="CDD" id="cd00028">
    <property type="entry name" value="B_lectin"/>
    <property type="match status" value="1"/>
</dbReference>
<dbReference type="PROSITE" id="PS51879">
    <property type="entry name" value="RST"/>
    <property type="match status" value="1"/>
</dbReference>
<dbReference type="PROSITE" id="PS51059">
    <property type="entry name" value="PARP_CATALYTIC"/>
    <property type="match status" value="1"/>
</dbReference>
<evidence type="ECO:0008006" key="10">
    <source>
        <dbReference type="Google" id="ProtNLM"/>
    </source>
</evidence>
<dbReference type="GO" id="GO:0005634">
    <property type="term" value="C:nucleus"/>
    <property type="evidence" value="ECO:0007669"/>
    <property type="project" value="UniProtKB-SubCell"/>
</dbReference>
<dbReference type="Pfam" id="PF23467">
    <property type="entry name" value="WWE_5"/>
    <property type="match status" value="1"/>
</dbReference>
<organism evidence="9">
    <name type="scientific">Selaginella moellendorffii</name>
    <name type="common">Spikemoss</name>
    <dbReference type="NCBI Taxonomy" id="88036"/>
    <lineage>
        <taxon>Eukaryota</taxon>
        <taxon>Viridiplantae</taxon>
        <taxon>Streptophyta</taxon>
        <taxon>Embryophyta</taxon>
        <taxon>Tracheophyta</taxon>
        <taxon>Lycopodiopsida</taxon>
        <taxon>Selaginellales</taxon>
        <taxon>Selaginellaceae</taxon>
        <taxon>Selaginella</taxon>
    </lineage>
</organism>
<evidence type="ECO:0000256" key="4">
    <source>
        <dbReference type="ARBA" id="ARBA00023242"/>
    </source>
</evidence>
<dbReference type="PANTHER" id="PTHR32263:SF39">
    <property type="entry name" value="POLY [ADP-RIBOSE] POLYMERASE"/>
    <property type="match status" value="1"/>
</dbReference>
<accession>D8SXI7</accession>
<reference evidence="8 9" key="1">
    <citation type="journal article" date="2011" name="Science">
        <title>The Selaginella genome identifies genetic changes associated with the evolution of vascular plants.</title>
        <authorList>
            <person name="Banks J.A."/>
            <person name="Nishiyama T."/>
            <person name="Hasebe M."/>
            <person name="Bowman J.L."/>
            <person name="Gribskov M."/>
            <person name="dePamphilis C."/>
            <person name="Albert V.A."/>
            <person name="Aono N."/>
            <person name="Aoyama T."/>
            <person name="Ambrose B.A."/>
            <person name="Ashton N.W."/>
            <person name="Axtell M.J."/>
            <person name="Barker E."/>
            <person name="Barker M.S."/>
            <person name="Bennetzen J.L."/>
            <person name="Bonawitz N.D."/>
            <person name="Chapple C."/>
            <person name="Cheng C."/>
            <person name="Correa L.G."/>
            <person name="Dacre M."/>
            <person name="DeBarry J."/>
            <person name="Dreyer I."/>
            <person name="Elias M."/>
            <person name="Engstrom E.M."/>
            <person name="Estelle M."/>
            <person name="Feng L."/>
            <person name="Finet C."/>
            <person name="Floyd S.K."/>
            <person name="Frommer W.B."/>
            <person name="Fujita T."/>
            <person name="Gramzow L."/>
            <person name="Gutensohn M."/>
            <person name="Harholt J."/>
            <person name="Hattori M."/>
            <person name="Heyl A."/>
            <person name="Hirai T."/>
            <person name="Hiwatashi Y."/>
            <person name="Ishikawa M."/>
            <person name="Iwata M."/>
            <person name="Karol K.G."/>
            <person name="Koehler B."/>
            <person name="Kolukisaoglu U."/>
            <person name="Kubo M."/>
            <person name="Kurata T."/>
            <person name="Lalonde S."/>
            <person name="Li K."/>
            <person name="Li Y."/>
            <person name="Litt A."/>
            <person name="Lyons E."/>
            <person name="Manning G."/>
            <person name="Maruyama T."/>
            <person name="Michael T.P."/>
            <person name="Mikami K."/>
            <person name="Miyazaki S."/>
            <person name="Morinaga S."/>
            <person name="Murata T."/>
            <person name="Mueller-Roeber B."/>
            <person name="Nelson D.R."/>
            <person name="Obara M."/>
            <person name="Oguri Y."/>
            <person name="Olmstead R.G."/>
            <person name="Onodera N."/>
            <person name="Petersen B.L."/>
            <person name="Pils B."/>
            <person name="Prigge M."/>
            <person name="Rensing S.A."/>
            <person name="Riano-Pachon D.M."/>
            <person name="Roberts A.W."/>
            <person name="Sato Y."/>
            <person name="Scheller H.V."/>
            <person name="Schulz B."/>
            <person name="Schulz C."/>
            <person name="Shakirov E.V."/>
            <person name="Shibagaki N."/>
            <person name="Shinohara N."/>
            <person name="Shippen D.E."/>
            <person name="Soerensen I."/>
            <person name="Sotooka R."/>
            <person name="Sugimoto N."/>
            <person name="Sugita M."/>
            <person name="Sumikawa N."/>
            <person name="Tanurdzic M."/>
            <person name="Theissen G."/>
            <person name="Ulvskov P."/>
            <person name="Wakazuki S."/>
            <person name="Weng J.K."/>
            <person name="Willats W.W."/>
            <person name="Wipf D."/>
            <person name="Wolf P.G."/>
            <person name="Yang L."/>
            <person name="Zimmer A.D."/>
            <person name="Zhu Q."/>
            <person name="Mitros T."/>
            <person name="Hellsten U."/>
            <person name="Loque D."/>
            <person name="Otillar R."/>
            <person name="Salamov A."/>
            <person name="Schmutz J."/>
            <person name="Shapiro H."/>
            <person name="Lindquist E."/>
            <person name="Lucas S."/>
            <person name="Rokhsar D."/>
            <person name="Grigoriev I.V."/>
        </authorList>
    </citation>
    <scope>NUCLEOTIDE SEQUENCE [LARGE SCALE GENOMIC DNA]</scope>
</reference>
<evidence type="ECO:0000313" key="9">
    <source>
        <dbReference type="Proteomes" id="UP000001514"/>
    </source>
</evidence>
<protein>
    <recommendedName>
        <fullName evidence="10">Poly [ADP-ribose] polymerase</fullName>
    </recommendedName>
</protein>
<dbReference type="PROSITE" id="PS50927">
    <property type="entry name" value="BULB_LECTIN"/>
    <property type="match status" value="1"/>
</dbReference>
<dbReference type="Gramene" id="EFJ10813">
    <property type="protein sequence ID" value="EFJ10813"/>
    <property type="gene ID" value="SELMODRAFT_447190"/>
</dbReference>
<feature type="domain" description="PARP catalytic" evidence="6">
    <location>
        <begin position="160"/>
        <end position="378"/>
    </location>
</feature>
<keyword evidence="4" id="KW-0539">Nucleus</keyword>
<dbReference type="Gene3D" id="2.90.10.10">
    <property type="entry name" value="Bulb-type lectin domain"/>
    <property type="match status" value="1"/>
</dbReference>
<evidence type="ECO:0000256" key="3">
    <source>
        <dbReference type="ARBA" id="ARBA00023016"/>
    </source>
</evidence>
<evidence type="ECO:0000259" key="5">
    <source>
        <dbReference type="PROSITE" id="PS50927"/>
    </source>
</evidence>
<feature type="domain" description="Bulb-type lectin" evidence="5">
    <location>
        <begin position="671"/>
        <end position="784"/>
    </location>
</feature>
<dbReference type="STRING" id="88036.D8SXI7"/>
<dbReference type="GO" id="GO:0003950">
    <property type="term" value="F:NAD+ poly-ADP-ribosyltransferase activity"/>
    <property type="evidence" value="ECO:0007669"/>
    <property type="project" value="InterPro"/>
</dbReference>
<evidence type="ECO:0000313" key="8">
    <source>
        <dbReference type="EMBL" id="EFJ10813.1"/>
    </source>
</evidence>